<sequence length="329" mass="35338">MAGDLVLLTGSTGHIGYRTLIEALSQGYHVRAAVRSEAKAADVKAAKSTQPYLNQLTFVTVPNIEKEGAFDSAVKGVDHIVHLASPLAEPTDDNEANIIQPAIRGTLSILYSALKEPSIKKVVITSSVAAVSPSEAKTFTADNVEPDPQGPFDNTFAAYSASKKLAYNRTRDFIAREKPNFDIINIMPTFVIGKNELATTREAVNAGSNSLAMVPILGMQNPGGTPAFTCHVDDVAFVHIASLKSEIKGNQNFGVNYVGQAPVEWDDAVDIVKQHFPKEVEQGIFPLGGSSKSIAMAFDASKTEEVFGIRFKSFEDQIVSLAGYYAELA</sequence>
<dbReference type="AlphaFoldDB" id="A0AAV9QNQ3"/>
<dbReference type="GO" id="GO:0016616">
    <property type="term" value="F:oxidoreductase activity, acting on the CH-OH group of donors, NAD or NADP as acceptor"/>
    <property type="evidence" value="ECO:0007669"/>
    <property type="project" value="TreeGrafter"/>
</dbReference>
<dbReference type="Proteomes" id="UP001345827">
    <property type="component" value="Unassembled WGS sequence"/>
</dbReference>
<dbReference type="Gene3D" id="3.40.50.720">
    <property type="entry name" value="NAD(P)-binding Rossmann-like Domain"/>
    <property type="match status" value="1"/>
</dbReference>
<organism evidence="4 5">
    <name type="scientific">Vermiconidia calcicola</name>
    <dbReference type="NCBI Taxonomy" id="1690605"/>
    <lineage>
        <taxon>Eukaryota</taxon>
        <taxon>Fungi</taxon>
        <taxon>Dikarya</taxon>
        <taxon>Ascomycota</taxon>
        <taxon>Pezizomycotina</taxon>
        <taxon>Dothideomycetes</taxon>
        <taxon>Dothideomycetidae</taxon>
        <taxon>Mycosphaerellales</taxon>
        <taxon>Extremaceae</taxon>
        <taxon>Vermiconidia</taxon>
    </lineage>
</organism>
<dbReference type="Pfam" id="PF01370">
    <property type="entry name" value="Epimerase"/>
    <property type="match status" value="1"/>
</dbReference>
<name>A0AAV9QNQ3_9PEZI</name>
<evidence type="ECO:0000259" key="3">
    <source>
        <dbReference type="Pfam" id="PF01370"/>
    </source>
</evidence>
<evidence type="ECO:0000256" key="1">
    <source>
        <dbReference type="ARBA" id="ARBA00023002"/>
    </source>
</evidence>
<accession>A0AAV9QNQ3</accession>
<protein>
    <recommendedName>
        <fullName evidence="3">NAD-dependent epimerase/dehydratase domain-containing protein</fullName>
    </recommendedName>
</protein>
<dbReference type="InterPro" id="IPR036291">
    <property type="entry name" value="NAD(P)-bd_dom_sf"/>
</dbReference>
<comment type="caution">
    <text evidence="4">The sequence shown here is derived from an EMBL/GenBank/DDBJ whole genome shotgun (WGS) entry which is preliminary data.</text>
</comment>
<reference evidence="4 5" key="1">
    <citation type="submission" date="2023-06" db="EMBL/GenBank/DDBJ databases">
        <title>Black Yeasts Isolated from many extreme environments.</title>
        <authorList>
            <person name="Coleine C."/>
            <person name="Stajich J.E."/>
            <person name="Selbmann L."/>
        </authorList>
    </citation>
    <scope>NUCLEOTIDE SEQUENCE [LARGE SCALE GENOMIC DNA]</scope>
    <source>
        <strain evidence="4 5">CCFEE 5887</strain>
    </source>
</reference>
<evidence type="ECO:0000313" key="4">
    <source>
        <dbReference type="EMBL" id="KAK5545765.1"/>
    </source>
</evidence>
<dbReference type="InterPro" id="IPR001509">
    <property type="entry name" value="Epimerase_deHydtase"/>
</dbReference>
<dbReference type="SUPFAM" id="SSF51735">
    <property type="entry name" value="NAD(P)-binding Rossmann-fold domains"/>
    <property type="match status" value="1"/>
</dbReference>
<dbReference type="InterPro" id="IPR050425">
    <property type="entry name" value="NAD(P)_dehydrat-like"/>
</dbReference>
<dbReference type="EMBL" id="JAXLQG010000001">
    <property type="protein sequence ID" value="KAK5545765.1"/>
    <property type="molecule type" value="Genomic_DNA"/>
</dbReference>
<evidence type="ECO:0000256" key="2">
    <source>
        <dbReference type="ARBA" id="ARBA00023445"/>
    </source>
</evidence>
<gene>
    <name evidence="4" type="ORF">LTR25_000775</name>
</gene>
<keyword evidence="5" id="KW-1185">Reference proteome</keyword>
<proteinExistence type="inferred from homology"/>
<keyword evidence="1" id="KW-0560">Oxidoreductase</keyword>
<feature type="domain" description="NAD-dependent epimerase/dehydratase" evidence="3">
    <location>
        <begin position="6"/>
        <end position="245"/>
    </location>
</feature>
<evidence type="ECO:0000313" key="5">
    <source>
        <dbReference type="Proteomes" id="UP001345827"/>
    </source>
</evidence>
<dbReference type="PANTHER" id="PTHR10366:SF564">
    <property type="entry name" value="STEROL-4-ALPHA-CARBOXYLATE 3-DEHYDROGENASE, DECARBOXYLATING"/>
    <property type="match status" value="1"/>
</dbReference>
<comment type="similarity">
    <text evidence="2">Belongs to the NAD(P)-dependent epimerase/dehydratase family. Dihydroflavonol-4-reductase subfamily.</text>
</comment>
<dbReference type="PANTHER" id="PTHR10366">
    <property type="entry name" value="NAD DEPENDENT EPIMERASE/DEHYDRATASE"/>
    <property type="match status" value="1"/>
</dbReference>